<feature type="signal peptide" evidence="1">
    <location>
        <begin position="1"/>
        <end position="20"/>
    </location>
</feature>
<proteinExistence type="predicted"/>
<protein>
    <submittedName>
        <fullName evidence="2">Uncharacterized protein</fullName>
    </submittedName>
</protein>
<evidence type="ECO:0000256" key="1">
    <source>
        <dbReference type="SAM" id="SignalP"/>
    </source>
</evidence>
<dbReference type="RefSeq" id="WP_202951987.1">
    <property type="nucleotide sequence ID" value="NZ_JAPCID010000057.1"/>
</dbReference>
<keyword evidence="3" id="KW-1185">Reference proteome</keyword>
<evidence type="ECO:0000313" key="3">
    <source>
        <dbReference type="Proteomes" id="UP001147700"/>
    </source>
</evidence>
<reference evidence="2" key="1">
    <citation type="submission" date="2022-10" db="EMBL/GenBank/DDBJ databases">
        <title>The WGS of Solirubrobacter sp. CPCC 204708.</title>
        <authorList>
            <person name="Jiang Z."/>
        </authorList>
    </citation>
    <scope>NUCLEOTIDE SEQUENCE</scope>
    <source>
        <strain evidence="2">CPCC 204708</strain>
    </source>
</reference>
<comment type="caution">
    <text evidence="2">The sequence shown here is derived from an EMBL/GenBank/DDBJ whole genome shotgun (WGS) entry which is preliminary data.</text>
</comment>
<dbReference type="EMBL" id="JAPCID010000057">
    <property type="protein sequence ID" value="MDA0141472.1"/>
    <property type="molecule type" value="Genomic_DNA"/>
</dbReference>
<gene>
    <name evidence="2" type="ORF">OJ962_28525</name>
</gene>
<dbReference type="Proteomes" id="UP001147700">
    <property type="component" value="Unassembled WGS sequence"/>
</dbReference>
<name>A0ABT4RSC0_9ACTN</name>
<keyword evidence="1" id="KW-0732">Signal</keyword>
<accession>A0ABT4RSC0</accession>
<sequence length="432" mass="46586">MRALMVSALVLLVCAAPAAADITRLATVPGTIVDAAPDRVLYLERPTQRLMVQEVAGGAPTAVPLRPGGFATANAKLIDGGVVYVARDGEARLWLDWWRGDVLRTAGAFGHTPFSVAGDFLLWSSGSGLARTRLSSGRTDYLTHNYRASGGNAVAANGDAVFATLDGALHWLRDGRISRIGRVGWTWASQPVFDGTAVAFRRTAPCCESPSFIAYGDGPGEIIQDTFREGPAPQPGVDYMVNNGWIAFTRPADRTRPTSPLRVWTRDPQGRLDLVHPEAARLQGISRTGQVLYRVGSESQLVARGERPFRLPHAVDRAFWADGRWHLITGATVSRLDVSTELVRGPDRVTPNAIALFELASSVQGARYECRLDDRPAAPCSADPRFDDLAFGTHTVTVTAIDPETGERDATPATYTWVVTPPSVGPEEPCCT</sequence>
<evidence type="ECO:0000313" key="2">
    <source>
        <dbReference type="EMBL" id="MDA0141472.1"/>
    </source>
</evidence>
<organism evidence="2 3">
    <name type="scientific">Solirubrobacter deserti</name>
    <dbReference type="NCBI Taxonomy" id="2282478"/>
    <lineage>
        <taxon>Bacteria</taxon>
        <taxon>Bacillati</taxon>
        <taxon>Actinomycetota</taxon>
        <taxon>Thermoleophilia</taxon>
        <taxon>Solirubrobacterales</taxon>
        <taxon>Solirubrobacteraceae</taxon>
        <taxon>Solirubrobacter</taxon>
    </lineage>
</organism>
<feature type="chain" id="PRO_5045368176" evidence="1">
    <location>
        <begin position="21"/>
        <end position="432"/>
    </location>
</feature>